<protein>
    <recommendedName>
        <fullName evidence="4">Secreted protein</fullName>
    </recommendedName>
</protein>
<name>A0ABS8EDU1_9ACTN</name>
<accession>A0ABS8EDU1</accession>
<proteinExistence type="predicted"/>
<dbReference type="Proteomes" id="UP001520654">
    <property type="component" value="Unassembled WGS sequence"/>
</dbReference>
<dbReference type="EMBL" id="JAINUL010000001">
    <property type="protein sequence ID" value="MCC0098904.1"/>
    <property type="molecule type" value="Genomic_DNA"/>
</dbReference>
<feature type="signal peptide" evidence="1">
    <location>
        <begin position="1"/>
        <end position="28"/>
    </location>
</feature>
<evidence type="ECO:0000256" key="1">
    <source>
        <dbReference type="SAM" id="SignalP"/>
    </source>
</evidence>
<evidence type="ECO:0000313" key="3">
    <source>
        <dbReference type="Proteomes" id="UP001520654"/>
    </source>
</evidence>
<sequence length="152" mass="16317">MRTRRSRAVSLLVTSVVLTGFLIPGADAQPEGGEGLSGGPEAVAVVEPAVAEPAAVDLDEIPAEPPVRPRPPAERELFGADCETVIEGSQVTAACQNAYPETDLLRLHVECDRWWDVDADSAAVALPPAGRIELTSRCWKEVRSAWVTHQRP</sequence>
<evidence type="ECO:0008006" key="4">
    <source>
        <dbReference type="Google" id="ProtNLM"/>
    </source>
</evidence>
<dbReference type="RefSeq" id="WP_229340854.1">
    <property type="nucleotide sequence ID" value="NZ_JAINUL010000001.1"/>
</dbReference>
<keyword evidence="1" id="KW-0732">Signal</keyword>
<evidence type="ECO:0000313" key="2">
    <source>
        <dbReference type="EMBL" id="MCC0098904.1"/>
    </source>
</evidence>
<organism evidence="2 3">
    <name type="scientific">Streptomyces flavotricini</name>
    <dbReference type="NCBI Taxonomy" id="66888"/>
    <lineage>
        <taxon>Bacteria</taxon>
        <taxon>Bacillati</taxon>
        <taxon>Actinomycetota</taxon>
        <taxon>Actinomycetes</taxon>
        <taxon>Kitasatosporales</taxon>
        <taxon>Streptomycetaceae</taxon>
        <taxon>Streptomyces</taxon>
    </lineage>
</organism>
<feature type="chain" id="PRO_5045601065" description="Secreted protein" evidence="1">
    <location>
        <begin position="29"/>
        <end position="152"/>
    </location>
</feature>
<keyword evidence="3" id="KW-1185">Reference proteome</keyword>
<comment type="caution">
    <text evidence="2">The sequence shown here is derived from an EMBL/GenBank/DDBJ whole genome shotgun (WGS) entry which is preliminary data.</text>
</comment>
<gene>
    <name evidence="2" type="ORF">K7B10_29840</name>
</gene>
<reference evidence="2 3" key="1">
    <citation type="submission" date="2021-08" db="EMBL/GenBank/DDBJ databases">
        <title>Genomic Architecture of Streptomyces flavotricini NGL1 and Streptomyces erythrochromogenes HMS4 With Differential Plant Beneficial attributes and laccase production capabilities.</title>
        <authorList>
            <person name="Salwan R."/>
            <person name="Kaur R."/>
            <person name="Sharma V."/>
        </authorList>
    </citation>
    <scope>NUCLEOTIDE SEQUENCE [LARGE SCALE GENOMIC DNA]</scope>
    <source>
        <strain evidence="2 3">NGL1</strain>
    </source>
</reference>